<accession>A0A8R1UVS8</accession>
<dbReference type="AlphaFoldDB" id="A0A2A6CP23"/>
<dbReference type="InterPro" id="IPR019423">
    <property type="entry name" value="7TM_GPCR_serpentine_rcpt_Srj"/>
</dbReference>
<accession>A0A2A6CP23</accession>
<protein>
    <submittedName>
        <fullName evidence="1">G protein-coupled receptor</fullName>
    </submittedName>
</protein>
<keyword evidence="2" id="KW-1185">Reference proteome</keyword>
<dbReference type="Pfam" id="PF10319">
    <property type="entry name" value="7TM_GPCR_Srj"/>
    <property type="match status" value="1"/>
</dbReference>
<dbReference type="PANTHER" id="PTHR22943">
    <property type="entry name" value="7-TRANSMEMBRANE DOMAIN RECEPTOR C.ELEGANS"/>
    <property type="match status" value="1"/>
</dbReference>
<evidence type="ECO:0000313" key="1">
    <source>
        <dbReference type="EnsemblMetazoa" id="PPA41534.1"/>
    </source>
</evidence>
<reference evidence="2" key="1">
    <citation type="journal article" date="2008" name="Nat. Genet.">
        <title>The Pristionchus pacificus genome provides a unique perspective on nematode lifestyle and parasitism.</title>
        <authorList>
            <person name="Dieterich C."/>
            <person name="Clifton S.W."/>
            <person name="Schuster L.N."/>
            <person name="Chinwalla A."/>
            <person name="Delehaunty K."/>
            <person name="Dinkelacker I."/>
            <person name="Fulton L."/>
            <person name="Fulton R."/>
            <person name="Godfrey J."/>
            <person name="Minx P."/>
            <person name="Mitreva M."/>
            <person name="Roeseler W."/>
            <person name="Tian H."/>
            <person name="Witte H."/>
            <person name="Yang S.P."/>
            <person name="Wilson R.K."/>
            <person name="Sommer R.J."/>
        </authorList>
    </citation>
    <scope>NUCLEOTIDE SEQUENCE [LARGE SCALE GENOMIC DNA]</scope>
    <source>
        <strain evidence="2">PS312</strain>
    </source>
</reference>
<reference evidence="1" key="2">
    <citation type="submission" date="2022-06" db="UniProtKB">
        <authorList>
            <consortium name="EnsemblMetazoa"/>
        </authorList>
    </citation>
    <scope>IDENTIFICATION</scope>
    <source>
        <strain evidence="1">PS312</strain>
    </source>
</reference>
<sequence>MFDTAIVPDEFNHIFSLTTTLVSICANSFLIFVVSRTQVNHIGPYRWLLLGFSAVDIGISTVHTVLVPSCHMTEFGYIFWGNRFLNESNEIGLAACLFWNFLFYQTFILLAFQYVYRYVILCNPPWLSWIQLNPWRNWIVIAVLADTFFVGAVVADTSLGFKPSDVSRTAFAPVLKEVYRIDLFSDNQPGYLAAIYWSQKKTSAAGVMQRLSRTTHFTMLSVTTCYQIIDTNGEKVWLARATTATCILNVLFFGTALVIGFCLMRIVQELRPKEFISARQKRNSCAEFRFTISTQSRQVQRQLFRALLWQTFIPTVTSYVPLAVVFLQPLMIPISLGGLGTIAAMSCQLFPMIDPMLVFLFVKGYRATLLQFVQNGLSTTQAKSTVMKIMLGLWVLSQLAIYVAVCWLSFHYIFIEKEYFSEDFDAASERKRILMWYASCFYVCTCFELGIGLERGVSIRRPTQYYNSKPAYLAILTFTLLSIFLSYLIAYLALSGAGDFSTKVGSVLSNSLDVVAFAVNFLVVYFAKRKDARSEKLLNERYQIREAYSIALAMVPAYFMSMALKFGIFVANWLYVTHAVPYSVAEVIYLSCSELNCGLTACMFLLYHVRLRDKLASFWSRFSRAHVAVENNIEENTESYFRMMTDAWK</sequence>
<organism evidence="1 2">
    <name type="scientific">Pristionchus pacificus</name>
    <name type="common">Parasitic nematode worm</name>
    <dbReference type="NCBI Taxonomy" id="54126"/>
    <lineage>
        <taxon>Eukaryota</taxon>
        <taxon>Metazoa</taxon>
        <taxon>Ecdysozoa</taxon>
        <taxon>Nematoda</taxon>
        <taxon>Chromadorea</taxon>
        <taxon>Rhabditida</taxon>
        <taxon>Rhabditina</taxon>
        <taxon>Diplogasteromorpha</taxon>
        <taxon>Diplogasteroidea</taxon>
        <taxon>Neodiplogasteridae</taxon>
        <taxon>Pristionchus</taxon>
    </lineage>
</organism>
<dbReference type="InterPro" id="IPR019428">
    <property type="entry name" value="7TM_GPCR_serpentine_rcpt_Str"/>
</dbReference>
<proteinExistence type="predicted"/>
<dbReference type="PANTHER" id="PTHR22943:SF248">
    <property type="entry name" value="SEVEN TM RECEPTOR"/>
    <property type="match status" value="1"/>
</dbReference>
<dbReference type="EnsemblMetazoa" id="PPA41534.1">
    <property type="protein sequence ID" value="PPA41534.1"/>
    <property type="gene ID" value="WBGene00279903"/>
</dbReference>
<gene>
    <name evidence="1" type="primary">WBGene00279903</name>
</gene>
<dbReference type="Proteomes" id="UP000005239">
    <property type="component" value="Unassembled WGS sequence"/>
</dbReference>
<evidence type="ECO:0000313" key="2">
    <source>
        <dbReference type="Proteomes" id="UP000005239"/>
    </source>
</evidence>
<dbReference type="Pfam" id="PF10326">
    <property type="entry name" value="7TM_GPCR_Str"/>
    <property type="match status" value="1"/>
</dbReference>
<name>A0A2A6CP23_PRIPA</name>
<dbReference type="SUPFAM" id="SSF81321">
    <property type="entry name" value="Family A G protein-coupled receptor-like"/>
    <property type="match status" value="1"/>
</dbReference>